<dbReference type="Proteomes" id="UP001458415">
    <property type="component" value="Unassembled WGS sequence"/>
</dbReference>
<dbReference type="InterPro" id="IPR013324">
    <property type="entry name" value="RNA_pol_sigma_r3/r4-like"/>
</dbReference>
<gene>
    <name evidence="1" type="ORF">ABT317_17375</name>
</gene>
<evidence type="ECO:0008006" key="3">
    <source>
        <dbReference type="Google" id="ProtNLM"/>
    </source>
</evidence>
<keyword evidence="2" id="KW-1185">Reference proteome</keyword>
<protein>
    <recommendedName>
        <fullName evidence="3">RNA polymerase sigma-70 region 4 domain-containing protein</fullName>
    </recommendedName>
</protein>
<dbReference type="EMBL" id="JBEPCU010000268">
    <property type="protein sequence ID" value="MER6978724.1"/>
    <property type="molecule type" value="Genomic_DNA"/>
</dbReference>
<organism evidence="1 2">
    <name type="scientific">Streptomyces carpinensis</name>
    <dbReference type="NCBI Taxonomy" id="66369"/>
    <lineage>
        <taxon>Bacteria</taxon>
        <taxon>Bacillati</taxon>
        <taxon>Actinomycetota</taxon>
        <taxon>Actinomycetes</taxon>
        <taxon>Kitasatosporales</taxon>
        <taxon>Streptomycetaceae</taxon>
        <taxon>Streptomyces</taxon>
    </lineage>
</organism>
<proteinExistence type="predicted"/>
<evidence type="ECO:0000313" key="1">
    <source>
        <dbReference type="EMBL" id="MER6978724.1"/>
    </source>
</evidence>
<evidence type="ECO:0000313" key="2">
    <source>
        <dbReference type="Proteomes" id="UP001458415"/>
    </source>
</evidence>
<name>A0ABV1W3G3_9ACTN</name>
<comment type="caution">
    <text evidence="1">The sequence shown here is derived from an EMBL/GenBank/DDBJ whole genome shotgun (WGS) entry which is preliminary data.</text>
</comment>
<accession>A0ABV1W3G3</accession>
<dbReference type="RefSeq" id="WP_086722547.1">
    <property type="nucleotide sequence ID" value="NZ_MUBM01000011.1"/>
</dbReference>
<reference evidence="1 2" key="1">
    <citation type="submission" date="2024-06" db="EMBL/GenBank/DDBJ databases">
        <title>The Natural Products Discovery Center: Release of the First 8490 Sequenced Strains for Exploring Actinobacteria Biosynthetic Diversity.</title>
        <authorList>
            <person name="Kalkreuter E."/>
            <person name="Kautsar S.A."/>
            <person name="Yang D."/>
            <person name="Bader C.D."/>
            <person name="Teijaro C.N."/>
            <person name="Fluegel L."/>
            <person name="Davis C.M."/>
            <person name="Simpson J.R."/>
            <person name="Lauterbach L."/>
            <person name="Steele A.D."/>
            <person name="Gui C."/>
            <person name="Meng S."/>
            <person name="Li G."/>
            <person name="Viehrig K."/>
            <person name="Ye F."/>
            <person name="Su P."/>
            <person name="Kiefer A.F."/>
            <person name="Nichols A."/>
            <person name="Cepeda A.J."/>
            <person name="Yan W."/>
            <person name="Fan B."/>
            <person name="Jiang Y."/>
            <person name="Adhikari A."/>
            <person name="Zheng C.-J."/>
            <person name="Schuster L."/>
            <person name="Cowan T.M."/>
            <person name="Smanski M.J."/>
            <person name="Chevrette M.G."/>
            <person name="De Carvalho L.P.S."/>
            <person name="Shen B."/>
        </authorList>
    </citation>
    <scope>NUCLEOTIDE SEQUENCE [LARGE SCALE GENOMIC DNA]</scope>
    <source>
        <strain evidence="1 2">NPDC000634</strain>
    </source>
</reference>
<sequence length="96" mass="10729">MADQPDGEQEVRIVTDVVDSLEALEDPAERAKRAGRLLAEWPPLGSRLRDIRQEAVVAMRAQNVRYRKIAEVLGISLARVQQIEAGERGRKPKVEG</sequence>
<dbReference type="SUPFAM" id="SSF88659">
    <property type="entry name" value="Sigma3 and sigma4 domains of RNA polymerase sigma factors"/>
    <property type="match status" value="1"/>
</dbReference>